<comment type="caution">
    <text evidence="3">The sequence shown here is derived from an EMBL/GenBank/DDBJ whole genome shotgun (WGS) entry which is preliminary data.</text>
</comment>
<dbReference type="EMBL" id="JBHTMP010000051">
    <property type="protein sequence ID" value="MFD1324539.1"/>
    <property type="molecule type" value="Genomic_DNA"/>
</dbReference>
<keyword evidence="2" id="KW-1133">Transmembrane helix</keyword>
<evidence type="ECO:0000313" key="4">
    <source>
        <dbReference type="Proteomes" id="UP001597260"/>
    </source>
</evidence>
<organism evidence="3 4">
    <name type="scientific">Micromonospora sonneratiae</name>
    <dbReference type="NCBI Taxonomy" id="1184706"/>
    <lineage>
        <taxon>Bacteria</taxon>
        <taxon>Bacillati</taxon>
        <taxon>Actinomycetota</taxon>
        <taxon>Actinomycetes</taxon>
        <taxon>Micromonosporales</taxon>
        <taxon>Micromonosporaceae</taxon>
        <taxon>Micromonospora</taxon>
    </lineage>
</organism>
<evidence type="ECO:0000256" key="2">
    <source>
        <dbReference type="SAM" id="Phobius"/>
    </source>
</evidence>
<feature type="transmembrane region" description="Helical" evidence="2">
    <location>
        <begin position="12"/>
        <end position="36"/>
    </location>
</feature>
<keyword evidence="4" id="KW-1185">Reference proteome</keyword>
<dbReference type="Proteomes" id="UP001597260">
    <property type="component" value="Unassembled WGS sequence"/>
</dbReference>
<feature type="region of interest" description="Disordered" evidence="1">
    <location>
        <begin position="99"/>
        <end position="124"/>
    </location>
</feature>
<feature type="compositionally biased region" description="Low complexity" evidence="1">
    <location>
        <begin position="41"/>
        <end position="67"/>
    </location>
</feature>
<name>A0ABW3YMV7_9ACTN</name>
<reference evidence="4" key="1">
    <citation type="journal article" date="2019" name="Int. J. Syst. Evol. Microbiol.">
        <title>The Global Catalogue of Microorganisms (GCM) 10K type strain sequencing project: providing services to taxonomists for standard genome sequencing and annotation.</title>
        <authorList>
            <consortium name="The Broad Institute Genomics Platform"/>
            <consortium name="The Broad Institute Genome Sequencing Center for Infectious Disease"/>
            <person name="Wu L."/>
            <person name="Ma J."/>
        </authorList>
    </citation>
    <scope>NUCLEOTIDE SEQUENCE [LARGE SCALE GENOMIC DNA]</scope>
    <source>
        <strain evidence="4">JCM 31037</strain>
    </source>
</reference>
<keyword evidence="2" id="KW-0812">Transmembrane</keyword>
<dbReference type="RefSeq" id="WP_377575341.1">
    <property type="nucleotide sequence ID" value="NZ_JBHTMP010000051.1"/>
</dbReference>
<evidence type="ECO:0000313" key="3">
    <source>
        <dbReference type="EMBL" id="MFD1324539.1"/>
    </source>
</evidence>
<protein>
    <submittedName>
        <fullName evidence="3">Uncharacterized protein</fullName>
    </submittedName>
</protein>
<proteinExistence type="predicted"/>
<feature type="region of interest" description="Disordered" evidence="1">
    <location>
        <begin position="41"/>
        <end position="69"/>
    </location>
</feature>
<keyword evidence="2" id="KW-0472">Membrane</keyword>
<accession>A0ABW3YMV7</accession>
<sequence>MANDPAPRPSRNGFAGGALLVLTMTIVLVVVLVVVIGSGSSTPPSTGAGATATADPFLPGPGDDLPLSSIPPDWTALTPGVTDVTAEPGVPPGDVVPAVPGRSTEPGQPVVPGRPVTATPRQTSTRQYSFTAVAGPGCAETAKSGAFAAFTAGSRAVTISGGWKGTGCSDGVFWSVPMSGEAGRDDAGTSVTWWFNTGTSAQGSCGVWLYIPRSDREADVAGKPTFYQVTRGRGDATVIDTFTIDQTATRGTWVKAGSFPLQRGQIGVKMLNRGAGTGGTRHAAAQVQVGCTT</sequence>
<gene>
    <name evidence="3" type="ORF">ACFQ4H_25970</name>
</gene>
<evidence type="ECO:0000256" key="1">
    <source>
        <dbReference type="SAM" id="MobiDB-lite"/>
    </source>
</evidence>